<keyword evidence="4" id="KW-0449">Lipoprotein</keyword>
<sequence length="282" mass="31506">MHLVPAIAFILIVSVEHTVAMRCLTCSYSSKFGGSNTNCKVDPSLEPLQDADEIQDGQMKAYCLTEMNTDNGTISVKRSVYYSERRDLDGKCDEGPMPGKDPESYYVKSCYCASDKCNKMAYTPPPKINSVIKCHVCGPNDPNCQNELDNTYLVNISGVPYYIKSRSTSTTIFPGFNIMGVREAKSSYTDNQSWNIEWTTYCLTTILNMDEGVQIYRNATWSKDSNLHNKCEASENSDKIQHCYCNDKDGCNNRNKAPSTGLSYLLLVLTVLATAFSNTYSQ</sequence>
<name>A0A8J2J585_9HEXA</name>
<evidence type="ECO:0008006" key="8">
    <source>
        <dbReference type="Google" id="ProtNLM"/>
    </source>
</evidence>
<keyword evidence="7" id="KW-1185">Reference proteome</keyword>
<keyword evidence="2" id="KW-0472">Membrane</keyword>
<evidence type="ECO:0000256" key="1">
    <source>
        <dbReference type="ARBA" id="ARBA00004589"/>
    </source>
</evidence>
<feature type="signal peptide" evidence="5">
    <location>
        <begin position="1"/>
        <end position="20"/>
    </location>
</feature>
<reference evidence="6" key="1">
    <citation type="submission" date="2021-06" db="EMBL/GenBank/DDBJ databases">
        <authorList>
            <person name="Hodson N. C."/>
            <person name="Mongue J. A."/>
            <person name="Jaron S. K."/>
        </authorList>
    </citation>
    <scope>NUCLEOTIDE SEQUENCE</scope>
</reference>
<dbReference type="PANTHER" id="PTHR33562">
    <property type="entry name" value="ATILLA, ISOFORM B-RELATED-RELATED"/>
    <property type="match status" value="1"/>
</dbReference>
<accession>A0A8J2J585</accession>
<evidence type="ECO:0000256" key="3">
    <source>
        <dbReference type="ARBA" id="ARBA00022729"/>
    </source>
</evidence>
<keyword evidence="2" id="KW-0336">GPI-anchor</keyword>
<evidence type="ECO:0000256" key="5">
    <source>
        <dbReference type="SAM" id="SignalP"/>
    </source>
</evidence>
<keyword evidence="2" id="KW-0325">Glycoprotein</keyword>
<evidence type="ECO:0000313" key="6">
    <source>
        <dbReference type="EMBL" id="CAG7650483.1"/>
    </source>
</evidence>
<protein>
    <recommendedName>
        <fullName evidence="8">Sodefrin-like factor</fullName>
    </recommendedName>
</protein>
<evidence type="ECO:0000256" key="2">
    <source>
        <dbReference type="ARBA" id="ARBA00022622"/>
    </source>
</evidence>
<dbReference type="Proteomes" id="UP000708208">
    <property type="component" value="Unassembled WGS sequence"/>
</dbReference>
<comment type="caution">
    <text evidence="6">The sequence shown here is derived from an EMBL/GenBank/DDBJ whole genome shotgun (WGS) entry which is preliminary data.</text>
</comment>
<dbReference type="AlphaFoldDB" id="A0A8J2J585"/>
<organism evidence="6 7">
    <name type="scientific">Allacma fusca</name>
    <dbReference type="NCBI Taxonomy" id="39272"/>
    <lineage>
        <taxon>Eukaryota</taxon>
        <taxon>Metazoa</taxon>
        <taxon>Ecdysozoa</taxon>
        <taxon>Arthropoda</taxon>
        <taxon>Hexapoda</taxon>
        <taxon>Collembola</taxon>
        <taxon>Symphypleona</taxon>
        <taxon>Sminthuridae</taxon>
        <taxon>Allacma</taxon>
    </lineage>
</organism>
<evidence type="ECO:0000256" key="4">
    <source>
        <dbReference type="ARBA" id="ARBA00023288"/>
    </source>
</evidence>
<dbReference type="EMBL" id="CAJVCH010003837">
    <property type="protein sequence ID" value="CAG7650483.1"/>
    <property type="molecule type" value="Genomic_DNA"/>
</dbReference>
<comment type="subcellular location">
    <subcellularLocation>
        <location evidence="1">Membrane</location>
        <topology evidence="1">Lipid-anchor</topology>
        <topology evidence="1">GPI-anchor</topology>
    </subcellularLocation>
</comment>
<dbReference type="GO" id="GO:0098552">
    <property type="term" value="C:side of membrane"/>
    <property type="evidence" value="ECO:0007669"/>
    <property type="project" value="UniProtKB-KW"/>
</dbReference>
<proteinExistence type="predicted"/>
<evidence type="ECO:0000313" key="7">
    <source>
        <dbReference type="Proteomes" id="UP000708208"/>
    </source>
</evidence>
<gene>
    <name evidence="6" type="ORF">AFUS01_LOCUS724</name>
</gene>
<dbReference type="InterPro" id="IPR050975">
    <property type="entry name" value="Sleep_regulator"/>
</dbReference>
<feature type="chain" id="PRO_5035146026" description="Sodefrin-like factor" evidence="5">
    <location>
        <begin position="21"/>
        <end position="282"/>
    </location>
</feature>
<keyword evidence="3 5" id="KW-0732">Signal</keyword>